<evidence type="ECO:0000259" key="4">
    <source>
        <dbReference type="PROSITE" id="PS50835"/>
    </source>
</evidence>
<evidence type="ECO:0000256" key="1">
    <source>
        <dbReference type="ARBA" id="ARBA00023319"/>
    </source>
</evidence>
<dbReference type="InterPro" id="IPR007110">
    <property type="entry name" value="Ig-like_dom"/>
</dbReference>
<dbReference type="GO" id="GO:0055013">
    <property type="term" value="P:cardiac muscle cell development"/>
    <property type="evidence" value="ECO:0007669"/>
    <property type="project" value="UniProtKB-ARBA"/>
</dbReference>
<protein>
    <submittedName>
        <fullName evidence="5">Junctional adhesion molecule C-like</fullName>
    </submittedName>
</protein>
<proteinExistence type="evidence at transcript level"/>
<dbReference type="Pfam" id="PF07686">
    <property type="entry name" value="V-set"/>
    <property type="match status" value="2"/>
</dbReference>
<feature type="chain" id="PRO_5026201920" evidence="3">
    <location>
        <begin position="27"/>
        <end position="591"/>
    </location>
</feature>
<feature type="domain" description="Ig-like" evidence="4">
    <location>
        <begin position="26"/>
        <end position="137"/>
    </location>
</feature>
<dbReference type="SMART" id="SM00409">
    <property type="entry name" value="IG"/>
    <property type="match status" value="4"/>
</dbReference>
<dbReference type="Pfam" id="PF13927">
    <property type="entry name" value="Ig_3"/>
    <property type="match status" value="1"/>
</dbReference>
<dbReference type="EMBL" id="LR786097">
    <property type="protein sequence ID" value="CAB3257690.1"/>
    <property type="molecule type" value="mRNA"/>
</dbReference>
<dbReference type="InterPro" id="IPR003599">
    <property type="entry name" value="Ig_sub"/>
</dbReference>
<dbReference type="PANTHER" id="PTHR44598:SF2">
    <property type="entry name" value="JUNCTIONAL ADHESION MOLECULE C"/>
    <property type="match status" value="1"/>
</dbReference>
<sequence length="591" mass="65352">MDYMHLNQRFCLFVFYLFLFVEFGKPLTVSIEGGRTAHAKEVVEGTSPVLTCNYKLDNPSGIKRIIWKYNPSSQPKNISFLVYEKVLNDDKYTLTGYQAHLKIFNISRTQAGTYTCEVSAPNEVPSHGKGSYDLTVAVKPEKPVCQFSSHRVKVGETARFNCTSDDGIPQPKYAWYKDSVRLPQDRSADRRFAGMSYTYDETTGTLLFSKFSERDAGNYSCSAFNRAGEESCASFHVEAYSEANEPNTIQESTTTASTQTSITVQTRPTKNNEEALLVAYEKNQTNAVNTTDSSGTSNTATTIRPTTSTSQPPQENNVIHAVEGGRTLRVTIEGGRSNYAKEIVKGTSPVLRCHYTTSKPTAEKRITWKYNPIHQPKNITFIVWKKVLDRFTDQFALTEAGANLRILNVTRNHAGIYTCEVSSPHEVPSHGQGVYTISVTVMPAKPTCRFSSIRVKVGQSARFTCNSQGGVPTPKYAWYKDSKKLPVPSRFKTTSFTFNETTGTIFFKKFMHADEGTYTCSAFNSAGEKRCPSIFVDAYPDPTTAGPPGASTLPGGNKGKHNSFRGGATRLSLDASLMIVLLGFLIGKSLT</sequence>
<evidence type="ECO:0000256" key="3">
    <source>
        <dbReference type="SAM" id="SignalP"/>
    </source>
</evidence>
<feature type="domain" description="Ig-like" evidence="4">
    <location>
        <begin position="443"/>
        <end position="535"/>
    </location>
</feature>
<dbReference type="GO" id="GO:0042803">
    <property type="term" value="F:protein homodimerization activity"/>
    <property type="evidence" value="ECO:0007669"/>
    <property type="project" value="InterPro"/>
</dbReference>
<feature type="domain" description="Ig-like" evidence="4">
    <location>
        <begin position="140"/>
        <end position="238"/>
    </location>
</feature>
<name>A0A6F9DFP9_9ASCI</name>
<gene>
    <name evidence="5" type="primary">Jam3-002</name>
</gene>
<dbReference type="InterPro" id="IPR013098">
    <property type="entry name" value="Ig_I-set"/>
</dbReference>
<dbReference type="InterPro" id="IPR003598">
    <property type="entry name" value="Ig_sub2"/>
</dbReference>
<dbReference type="InterPro" id="IPR036179">
    <property type="entry name" value="Ig-like_dom_sf"/>
</dbReference>
<organism evidence="5">
    <name type="scientific">Phallusia mammillata</name>
    <dbReference type="NCBI Taxonomy" id="59560"/>
    <lineage>
        <taxon>Eukaryota</taxon>
        <taxon>Metazoa</taxon>
        <taxon>Chordata</taxon>
        <taxon>Tunicata</taxon>
        <taxon>Ascidiacea</taxon>
        <taxon>Phlebobranchia</taxon>
        <taxon>Ascidiidae</taxon>
        <taxon>Phallusia</taxon>
    </lineage>
</organism>
<dbReference type="PROSITE" id="PS50835">
    <property type="entry name" value="IG_LIKE"/>
    <property type="match status" value="4"/>
</dbReference>
<accession>A0A6F9DFP9</accession>
<dbReference type="InterPro" id="IPR013106">
    <property type="entry name" value="Ig_V-set"/>
</dbReference>
<feature type="region of interest" description="Disordered" evidence="2">
    <location>
        <begin position="287"/>
        <end position="315"/>
    </location>
</feature>
<feature type="signal peptide" evidence="3">
    <location>
        <begin position="1"/>
        <end position="26"/>
    </location>
</feature>
<dbReference type="Gene3D" id="2.60.40.10">
    <property type="entry name" value="Immunoglobulins"/>
    <property type="match status" value="4"/>
</dbReference>
<feature type="compositionally biased region" description="Low complexity" evidence="2">
    <location>
        <begin position="296"/>
        <end position="313"/>
    </location>
</feature>
<keyword evidence="1" id="KW-0393">Immunoglobulin domain</keyword>
<dbReference type="Pfam" id="PF07679">
    <property type="entry name" value="I-set"/>
    <property type="match status" value="1"/>
</dbReference>
<dbReference type="FunFam" id="2.60.40.10:FF:000107">
    <property type="entry name" value="Myosin, light chain kinase a"/>
    <property type="match status" value="1"/>
</dbReference>
<dbReference type="GO" id="GO:0046982">
    <property type="term" value="F:protein heterodimerization activity"/>
    <property type="evidence" value="ECO:0007669"/>
    <property type="project" value="InterPro"/>
</dbReference>
<dbReference type="AlphaFoldDB" id="A0A6F9DFP9"/>
<dbReference type="SMART" id="SM00408">
    <property type="entry name" value="IGc2"/>
    <property type="match status" value="4"/>
</dbReference>
<evidence type="ECO:0000313" key="5">
    <source>
        <dbReference type="EMBL" id="CAB3257690.1"/>
    </source>
</evidence>
<dbReference type="InterPro" id="IPR042974">
    <property type="entry name" value="JAM-C"/>
</dbReference>
<dbReference type="GO" id="GO:0007155">
    <property type="term" value="P:cell adhesion"/>
    <property type="evidence" value="ECO:0007669"/>
    <property type="project" value="InterPro"/>
</dbReference>
<reference evidence="5" key="1">
    <citation type="submission" date="2020-04" db="EMBL/GenBank/DDBJ databases">
        <authorList>
            <person name="Neveu A P."/>
        </authorList>
    </citation>
    <scope>NUCLEOTIDE SEQUENCE</scope>
    <source>
        <tissue evidence="5">Whole embryo</tissue>
    </source>
</reference>
<keyword evidence="3" id="KW-0732">Signal</keyword>
<evidence type="ECO:0000256" key="2">
    <source>
        <dbReference type="SAM" id="MobiDB-lite"/>
    </source>
</evidence>
<dbReference type="InterPro" id="IPR013783">
    <property type="entry name" value="Ig-like_fold"/>
</dbReference>
<dbReference type="PANTHER" id="PTHR44598">
    <property type="entry name" value="JUNCTIONAL ADHESION MOLECULE C"/>
    <property type="match status" value="1"/>
</dbReference>
<feature type="domain" description="Ig-like" evidence="4">
    <location>
        <begin position="305"/>
        <end position="440"/>
    </location>
</feature>
<dbReference type="SUPFAM" id="SSF48726">
    <property type="entry name" value="Immunoglobulin"/>
    <property type="match status" value="4"/>
</dbReference>